<evidence type="ECO:0000313" key="2">
    <source>
        <dbReference type="EMBL" id="TKA36076.1"/>
    </source>
</evidence>
<protein>
    <recommendedName>
        <fullName evidence="4">CsbD-like domain-containing protein</fullName>
    </recommendedName>
</protein>
<sequence length="93" mass="9829">MTPFRHSLTLGNLIGHEGLKNEGRQQNAEGQAQQAGGQLNDLGSGMMDRAKGSLGGAVAGLTGDNVEKARYQAQHDQGKTLQRGVESELNKKA</sequence>
<evidence type="ECO:0000256" key="1">
    <source>
        <dbReference type="SAM" id="MobiDB-lite"/>
    </source>
</evidence>
<gene>
    <name evidence="2" type="ORF">B0A54_13015</name>
</gene>
<dbReference type="STRING" id="329885.A0A4U0UMC8"/>
<dbReference type="PANTHER" id="PTHR40460">
    <property type="entry name" value="CHROMOSOME 1, WHOLE GENOME SHOTGUN SEQUENCE"/>
    <property type="match status" value="1"/>
</dbReference>
<feature type="region of interest" description="Disordered" evidence="1">
    <location>
        <begin position="1"/>
        <end position="51"/>
    </location>
</feature>
<evidence type="ECO:0008006" key="4">
    <source>
        <dbReference type="Google" id="ProtNLM"/>
    </source>
</evidence>
<dbReference type="OrthoDB" id="5309565at2759"/>
<accession>A0A4U0UMC8</accession>
<proteinExistence type="predicted"/>
<comment type="caution">
    <text evidence="2">The sequence shown here is derived from an EMBL/GenBank/DDBJ whole genome shotgun (WGS) entry which is preliminary data.</text>
</comment>
<dbReference type="PANTHER" id="PTHR40460:SF1">
    <property type="entry name" value="CSBD-LIKE DOMAIN-CONTAINING PROTEIN"/>
    <property type="match status" value="1"/>
</dbReference>
<name>A0A4U0UMC8_9PEZI</name>
<feature type="region of interest" description="Disordered" evidence="1">
    <location>
        <begin position="68"/>
        <end position="93"/>
    </location>
</feature>
<dbReference type="EMBL" id="NAJP01000063">
    <property type="protein sequence ID" value="TKA36076.1"/>
    <property type="molecule type" value="Genomic_DNA"/>
</dbReference>
<evidence type="ECO:0000313" key="3">
    <source>
        <dbReference type="Proteomes" id="UP000310066"/>
    </source>
</evidence>
<feature type="compositionally biased region" description="Low complexity" evidence="1">
    <location>
        <begin position="25"/>
        <end position="38"/>
    </location>
</feature>
<organism evidence="2 3">
    <name type="scientific">Friedmanniomyces endolithicus</name>
    <dbReference type="NCBI Taxonomy" id="329885"/>
    <lineage>
        <taxon>Eukaryota</taxon>
        <taxon>Fungi</taxon>
        <taxon>Dikarya</taxon>
        <taxon>Ascomycota</taxon>
        <taxon>Pezizomycotina</taxon>
        <taxon>Dothideomycetes</taxon>
        <taxon>Dothideomycetidae</taxon>
        <taxon>Mycosphaerellales</taxon>
        <taxon>Teratosphaeriaceae</taxon>
        <taxon>Friedmanniomyces</taxon>
    </lineage>
</organism>
<dbReference type="AlphaFoldDB" id="A0A4U0UMC8"/>
<dbReference type="Proteomes" id="UP000310066">
    <property type="component" value="Unassembled WGS sequence"/>
</dbReference>
<reference evidence="2 3" key="1">
    <citation type="submission" date="2017-03" db="EMBL/GenBank/DDBJ databases">
        <title>Genomes of endolithic fungi from Antarctica.</title>
        <authorList>
            <person name="Coleine C."/>
            <person name="Masonjones S."/>
            <person name="Stajich J.E."/>
        </authorList>
    </citation>
    <scope>NUCLEOTIDE SEQUENCE [LARGE SCALE GENOMIC DNA]</scope>
    <source>
        <strain evidence="2 3">CCFEE 5311</strain>
    </source>
</reference>